<dbReference type="AlphaFoldDB" id="A0A2P2JN79"/>
<accession>A0A2P2JN79</accession>
<evidence type="ECO:0000313" key="1">
    <source>
        <dbReference type="EMBL" id="MBW94892.1"/>
    </source>
</evidence>
<organism evidence="1">
    <name type="scientific">Rhizophora mucronata</name>
    <name type="common">Asiatic mangrove</name>
    <dbReference type="NCBI Taxonomy" id="61149"/>
    <lineage>
        <taxon>Eukaryota</taxon>
        <taxon>Viridiplantae</taxon>
        <taxon>Streptophyta</taxon>
        <taxon>Embryophyta</taxon>
        <taxon>Tracheophyta</taxon>
        <taxon>Spermatophyta</taxon>
        <taxon>Magnoliopsida</taxon>
        <taxon>eudicotyledons</taxon>
        <taxon>Gunneridae</taxon>
        <taxon>Pentapetalae</taxon>
        <taxon>rosids</taxon>
        <taxon>fabids</taxon>
        <taxon>Malpighiales</taxon>
        <taxon>Rhizophoraceae</taxon>
        <taxon>Rhizophora</taxon>
    </lineage>
</organism>
<protein>
    <submittedName>
        <fullName evidence="1">Uncharacterized protein</fullName>
    </submittedName>
</protein>
<proteinExistence type="predicted"/>
<name>A0A2P2JN79_RHIMU</name>
<reference evidence="1" key="1">
    <citation type="submission" date="2018-02" db="EMBL/GenBank/DDBJ databases">
        <title>Rhizophora mucronata_Transcriptome.</title>
        <authorList>
            <person name="Meera S.P."/>
            <person name="Sreeshan A."/>
            <person name="Augustine A."/>
        </authorList>
    </citation>
    <scope>NUCLEOTIDE SEQUENCE</scope>
    <source>
        <tissue evidence="1">Leaf</tissue>
    </source>
</reference>
<dbReference type="EMBL" id="GGEC01014409">
    <property type="protein sequence ID" value="MBW94892.1"/>
    <property type="molecule type" value="Transcribed_RNA"/>
</dbReference>
<sequence>MKFCKLSDSIANWHPIQSPLPFFLFTFFGRWIHTVK</sequence>